<dbReference type="EMBL" id="CP082237">
    <property type="protein sequence ID" value="QZT35156.1"/>
    <property type="molecule type" value="Genomic_DNA"/>
</dbReference>
<protein>
    <submittedName>
        <fullName evidence="1">Uncharacterized protein</fullName>
    </submittedName>
</protein>
<evidence type="ECO:0000313" key="3">
    <source>
        <dbReference type="Proteomes" id="UP000010716"/>
    </source>
</evidence>
<sequence>MRFIDCFYLFKALVTVIRDKLNIRLKGMFYADNVHHGGIAPFRKVNLRCPTFSVFAQGVGRSAQTVDSWPTVIQTEVEICQQRAIQTNQADLIPVIG</sequence>
<dbReference type="KEGG" id="cthu:HUR95_08085"/>
<dbReference type="Proteomes" id="UP000010716">
    <property type="component" value="Unassembled WGS sequence"/>
</dbReference>
<dbReference type="RefSeq" id="WP_007504594.1">
    <property type="nucleotide sequence ID" value="NZ_AFCE01000133.1"/>
</dbReference>
<reference evidence="1 3" key="1">
    <citation type="journal article" date="2011" name="J. Bacteriol.">
        <title>Draft genome sequence of the thermoalkaliphilic Caldalkalibacillus thermarum strain TA2.A1.</title>
        <authorList>
            <person name="Kalamorz F."/>
            <person name="Keis S."/>
            <person name="McMillan D.G."/>
            <person name="Olsson K."/>
            <person name="Stanton J.A."/>
            <person name="Stockwell P."/>
            <person name="Black M.A."/>
            <person name="Klingeman D.M."/>
            <person name="Land M.L."/>
            <person name="Han C.S."/>
            <person name="Martin S.L."/>
            <person name="Becher S.A."/>
            <person name="Peddie C.J."/>
            <person name="Morgan H.W."/>
            <person name="Matthies D."/>
            <person name="Preiss L."/>
            <person name="Meier T."/>
            <person name="Brown S.D."/>
            <person name="Cook G.M."/>
        </authorList>
    </citation>
    <scope>NUCLEOTIDE SEQUENCE [LARGE SCALE GENOMIC DNA]</scope>
    <source>
        <strain evidence="1 3">TA2.A1</strain>
    </source>
</reference>
<dbReference type="EMBL" id="AFCE01000133">
    <property type="protein sequence ID" value="EGL82919.1"/>
    <property type="molecule type" value="Genomic_DNA"/>
</dbReference>
<dbReference type="Proteomes" id="UP000825179">
    <property type="component" value="Chromosome"/>
</dbReference>
<proteinExistence type="predicted"/>
<dbReference type="OrthoDB" id="9805698at2"/>
<dbReference type="AlphaFoldDB" id="F5L6Y4"/>
<name>F5L6Y4_CALTT</name>
<gene>
    <name evidence="1" type="ORF">CathTA2_1584</name>
    <name evidence="2" type="ORF">HUR95_08085</name>
</gene>
<reference evidence="2 4" key="2">
    <citation type="journal article" date="2020" name="Extremophiles">
        <title>Genomic analysis of Caldalkalibacillus thermarum TA2.A1 reveals aerobic alkaliphilic metabolism and evolutionary hallmarks linking alkaliphilic bacteria and plant life.</title>
        <authorList>
            <person name="de Jong S.I."/>
            <person name="van den Broek M.A."/>
            <person name="Merkel A.Y."/>
            <person name="de la Torre Cortes P."/>
            <person name="Kalamorz F."/>
            <person name="Cook G.M."/>
            <person name="van Loosdrecht M.C.M."/>
            <person name="McMillan D.G.G."/>
        </authorList>
    </citation>
    <scope>NUCLEOTIDE SEQUENCE [LARGE SCALE GENOMIC DNA]</scope>
    <source>
        <strain evidence="2 4">TA2.A1</strain>
    </source>
</reference>
<accession>F5L6Y4</accession>
<evidence type="ECO:0000313" key="2">
    <source>
        <dbReference type="EMBL" id="QZT35156.1"/>
    </source>
</evidence>
<reference evidence="2" key="3">
    <citation type="submission" date="2021-08" db="EMBL/GenBank/DDBJ databases">
        <authorList>
            <person name="de Jong S."/>
            <person name="van den Broek M."/>
            <person name="Merkel A."/>
            <person name="de la Torre Cortes P."/>
            <person name="Kalamorz F."/>
            <person name="Cook G."/>
            <person name="van Loosdrecht M."/>
            <person name="McMillan D."/>
        </authorList>
    </citation>
    <scope>NUCLEOTIDE SEQUENCE</scope>
    <source>
        <strain evidence="2">TA2.A1</strain>
    </source>
</reference>
<keyword evidence="4" id="KW-1185">Reference proteome</keyword>
<evidence type="ECO:0000313" key="4">
    <source>
        <dbReference type="Proteomes" id="UP000825179"/>
    </source>
</evidence>
<evidence type="ECO:0000313" key="1">
    <source>
        <dbReference type="EMBL" id="EGL82919.1"/>
    </source>
</evidence>
<organism evidence="1 3">
    <name type="scientific">Caldalkalibacillus thermarum (strain TA2.A1)</name>
    <dbReference type="NCBI Taxonomy" id="986075"/>
    <lineage>
        <taxon>Bacteria</taxon>
        <taxon>Bacillati</taxon>
        <taxon>Bacillota</taxon>
        <taxon>Bacilli</taxon>
        <taxon>Bacillales</taxon>
        <taxon>Bacillaceae</taxon>
        <taxon>Caldalkalibacillus</taxon>
    </lineage>
</organism>